<reference evidence="1 2" key="1">
    <citation type="journal article" date="2015" name="Genome Biol. Evol.">
        <title>The genome of winter moth (Operophtera brumata) provides a genomic perspective on sexual dimorphism and phenology.</title>
        <authorList>
            <person name="Derks M.F."/>
            <person name="Smit S."/>
            <person name="Salis L."/>
            <person name="Schijlen E."/>
            <person name="Bossers A."/>
            <person name="Mateman C."/>
            <person name="Pijl A.S."/>
            <person name="de Ridder D."/>
            <person name="Groenen M.A."/>
            <person name="Visser M.E."/>
            <person name="Megens H.J."/>
        </authorList>
    </citation>
    <scope>NUCLEOTIDE SEQUENCE [LARGE SCALE GENOMIC DNA]</scope>
    <source>
        <strain evidence="1">WM2013NL</strain>
        <tissue evidence="1">Head and thorax</tissue>
    </source>
</reference>
<gene>
    <name evidence="1" type="ORF">OBRU01_18617</name>
</gene>
<evidence type="ECO:0000313" key="2">
    <source>
        <dbReference type="Proteomes" id="UP000037510"/>
    </source>
</evidence>
<proteinExistence type="predicted"/>
<dbReference type="EMBL" id="JTDY01005382">
    <property type="protein sequence ID" value="KOB67059.1"/>
    <property type="molecule type" value="Genomic_DNA"/>
</dbReference>
<accession>A0A0L7KVJ6</accession>
<protein>
    <submittedName>
        <fullName evidence="1">Putative transposon Ty3-I Gag-Pol polyprotein</fullName>
    </submittedName>
</protein>
<comment type="caution">
    <text evidence="1">The sequence shown here is derived from an EMBL/GenBank/DDBJ whole genome shotgun (WGS) entry which is preliminary data.</text>
</comment>
<name>A0A0L7KVJ6_OPEBR</name>
<evidence type="ECO:0000313" key="1">
    <source>
        <dbReference type="EMBL" id="KOB67059.1"/>
    </source>
</evidence>
<keyword evidence="2" id="KW-1185">Reference proteome</keyword>
<sequence>MFKSDNWAVVSYLRNQGGSRGKILPDWHVLDEVTTKIFLNWGIPQIDLFETSRSKVVPAYASIEAWDSQAAFINAFNQTWRYNLAWIFPPPPLIPRVLQHQLVFRNLSCDGSWILEFWILAVSILFSQHGVIPRGTPMSQPESNRSRGADKMGKVLVVLALRMLLSIWGFYS</sequence>
<dbReference type="AlphaFoldDB" id="A0A0L7KVJ6"/>
<organism evidence="1 2">
    <name type="scientific">Operophtera brumata</name>
    <name type="common">Winter moth</name>
    <name type="synonym">Phalaena brumata</name>
    <dbReference type="NCBI Taxonomy" id="104452"/>
    <lineage>
        <taxon>Eukaryota</taxon>
        <taxon>Metazoa</taxon>
        <taxon>Ecdysozoa</taxon>
        <taxon>Arthropoda</taxon>
        <taxon>Hexapoda</taxon>
        <taxon>Insecta</taxon>
        <taxon>Pterygota</taxon>
        <taxon>Neoptera</taxon>
        <taxon>Endopterygota</taxon>
        <taxon>Lepidoptera</taxon>
        <taxon>Glossata</taxon>
        <taxon>Ditrysia</taxon>
        <taxon>Geometroidea</taxon>
        <taxon>Geometridae</taxon>
        <taxon>Larentiinae</taxon>
        <taxon>Operophtera</taxon>
    </lineage>
</organism>
<dbReference type="Proteomes" id="UP000037510">
    <property type="component" value="Unassembled WGS sequence"/>
</dbReference>